<protein>
    <submittedName>
        <fullName evidence="2">Uncharacterized protein</fullName>
    </submittedName>
</protein>
<proteinExistence type="predicted"/>
<evidence type="ECO:0000313" key="1">
    <source>
        <dbReference type="Proteomes" id="UP000093561"/>
    </source>
</evidence>
<dbReference type="WBParaSite" id="mrna-Wban_02249">
    <property type="protein sequence ID" value="mrna-Wban_02249"/>
    <property type="gene ID" value="Wban_02249"/>
</dbReference>
<evidence type="ECO:0000313" key="2">
    <source>
        <dbReference type="WBParaSite" id="mrna-Wban_02249"/>
    </source>
</evidence>
<dbReference type="AlphaFoldDB" id="A0AAF5PL36"/>
<organism evidence="1 2">
    <name type="scientific">Wuchereria bancrofti</name>
    <dbReference type="NCBI Taxonomy" id="6293"/>
    <lineage>
        <taxon>Eukaryota</taxon>
        <taxon>Metazoa</taxon>
        <taxon>Ecdysozoa</taxon>
        <taxon>Nematoda</taxon>
        <taxon>Chromadorea</taxon>
        <taxon>Rhabditida</taxon>
        <taxon>Spirurina</taxon>
        <taxon>Spiruromorpha</taxon>
        <taxon>Filarioidea</taxon>
        <taxon>Onchocercidae</taxon>
        <taxon>Wuchereria</taxon>
    </lineage>
</organism>
<dbReference type="Proteomes" id="UP000093561">
    <property type="component" value="Unassembled WGS sequence"/>
</dbReference>
<sequence>MSNFKKLPAFHLGICAILKLKICIF</sequence>
<name>A0AAF5PL36_WUCBA</name>
<reference evidence="2" key="3">
    <citation type="submission" date="2024-02" db="UniProtKB">
        <authorList>
            <consortium name="WormBaseParasite"/>
        </authorList>
    </citation>
    <scope>IDENTIFICATION</scope>
    <source>
        <strain evidence="2">pt0022</strain>
    </source>
</reference>
<accession>A0AAF5PL36</accession>
<reference evidence="1" key="1">
    <citation type="submission" date="2015-03" db="EMBL/GenBank/DDBJ databases">
        <title>Wuchereria bancrofti Genome Sequencing Papua New Guinea Strain.</title>
        <authorList>
            <person name="Small S.T."/>
            <person name="Serre D."/>
            <person name="Zimmerman P.A."/>
        </authorList>
    </citation>
    <scope>NUCLEOTIDE SEQUENCE [LARGE SCALE GENOMIC DNA]</scope>
    <source>
        <strain evidence="1">pt0022</strain>
    </source>
</reference>
<reference evidence="1" key="2">
    <citation type="journal article" date="2016" name="Mol. Ecol.">
        <title>Population genomics of the filarial nematode parasite Wuchereria bancrofti from mosquitoes.</title>
        <authorList>
            <person name="Small S.T."/>
            <person name="Reimer L.J."/>
            <person name="Tisch D.J."/>
            <person name="King C.L."/>
            <person name="Christensen B.M."/>
            <person name="Siba P.M."/>
            <person name="Kazura J.W."/>
            <person name="Serre D."/>
            <person name="Zimmerman P.A."/>
        </authorList>
    </citation>
    <scope>NUCLEOTIDE SEQUENCE</scope>
    <source>
        <strain evidence="1">pt0022</strain>
    </source>
</reference>